<protein>
    <recommendedName>
        <fullName evidence="3">Glycosyltransferase</fullName>
    </recommendedName>
</protein>
<evidence type="ECO:0008006" key="3">
    <source>
        <dbReference type="Google" id="ProtNLM"/>
    </source>
</evidence>
<comment type="caution">
    <text evidence="1">The sequence shown here is derived from an EMBL/GenBank/DDBJ whole genome shotgun (WGS) entry which is preliminary data.</text>
</comment>
<evidence type="ECO:0000313" key="1">
    <source>
        <dbReference type="EMBL" id="MBB4735674.1"/>
    </source>
</evidence>
<organism evidence="1 2">
    <name type="scientific">Micrococcus cohnii</name>
    <dbReference type="NCBI Taxonomy" id="993416"/>
    <lineage>
        <taxon>Bacteria</taxon>
        <taxon>Bacillati</taxon>
        <taxon>Actinomycetota</taxon>
        <taxon>Actinomycetes</taxon>
        <taxon>Micrococcales</taxon>
        <taxon>Micrococcaceae</taxon>
        <taxon>Micrococcus</taxon>
    </lineage>
</organism>
<dbReference type="RefSeq" id="WP_184241396.1">
    <property type="nucleotide sequence ID" value="NZ_JACHNA010000001.1"/>
</dbReference>
<dbReference type="EMBL" id="JACHNA010000001">
    <property type="protein sequence ID" value="MBB4735674.1"/>
    <property type="molecule type" value="Genomic_DNA"/>
</dbReference>
<dbReference type="SUPFAM" id="SSF53448">
    <property type="entry name" value="Nucleotide-diphospho-sugar transferases"/>
    <property type="match status" value="1"/>
</dbReference>
<keyword evidence="2" id="KW-1185">Reference proteome</keyword>
<reference evidence="1 2" key="1">
    <citation type="submission" date="2020-08" db="EMBL/GenBank/DDBJ databases">
        <title>Sequencing the genomes of 1000 actinobacteria strains.</title>
        <authorList>
            <person name="Klenk H.-P."/>
        </authorList>
    </citation>
    <scope>NUCLEOTIDE SEQUENCE [LARGE SCALE GENOMIC DNA]</scope>
    <source>
        <strain evidence="1 2">DSM 23974</strain>
    </source>
</reference>
<evidence type="ECO:0000313" key="2">
    <source>
        <dbReference type="Proteomes" id="UP000540191"/>
    </source>
</evidence>
<dbReference type="Proteomes" id="UP000540191">
    <property type="component" value="Unassembled WGS sequence"/>
</dbReference>
<sequence length="310" mass="34934">MKLRDARGEFRLSPDRLLRAVVRRVQLPVNYARLKWNAAHSARSVVDPASGVVVSMTTHGERLETVHLTIQSIAQGTVRPSRLVLALDSPLPDELPQGLQRMVDRGVEIVESAGRYGPHTKYYPYLCANPESQERLVTADDDVIYPRTWLEDLRAASDRHPGDIIAHRCHRIGVTSVAGRPEIRPYNSWEPCRTTEPSHLNFLTGVSGVLYPIGMQRALVREGERFQDVAPKADDVWLNWVAMRAGVRVRQVRSAPQNYSTVMSTQRTTLLSSNVQESANDLQIRQAYRSGDIGLLMREFSIEEVCEDGR</sequence>
<dbReference type="AlphaFoldDB" id="A0A7W7GP21"/>
<dbReference type="InterPro" id="IPR029044">
    <property type="entry name" value="Nucleotide-diphossugar_trans"/>
</dbReference>
<name>A0A7W7GP21_9MICC</name>
<accession>A0A7W7GP21</accession>
<proteinExistence type="predicted"/>
<gene>
    <name evidence="1" type="ORF">HDA30_001182</name>
</gene>